<dbReference type="InParanoid" id="A0A165H4D0"/>
<protein>
    <submittedName>
        <fullName evidence="3">Uncharacterized protein</fullName>
    </submittedName>
</protein>
<feature type="transmembrane region" description="Helical" evidence="2">
    <location>
        <begin position="114"/>
        <end position="136"/>
    </location>
</feature>
<keyword evidence="4" id="KW-1185">Reference proteome</keyword>
<dbReference type="AlphaFoldDB" id="A0A165H4D0"/>
<reference evidence="3 4" key="1">
    <citation type="journal article" date="2016" name="Mol. Biol. Evol.">
        <title>Comparative Genomics of Early-Diverging Mushroom-Forming Fungi Provides Insights into the Origins of Lignocellulose Decay Capabilities.</title>
        <authorList>
            <person name="Nagy L.G."/>
            <person name="Riley R."/>
            <person name="Tritt A."/>
            <person name="Adam C."/>
            <person name="Daum C."/>
            <person name="Floudas D."/>
            <person name="Sun H."/>
            <person name="Yadav J.S."/>
            <person name="Pangilinan J."/>
            <person name="Larsson K.H."/>
            <person name="Matsuura K."/>
            <person name="Barry K."/>
            <person name="Labutti K."/>
            <person name="Kuo R."/>
            <person name="Ohm R.A."/>
            <person name="Bhattacharya S.S."/>
            <person name="Shirouzu T."/>
            <person name="Yoshinaga Y."/>
            <person name="Martin F.M."/>
            <person name="Grigoriev I.V."/>
            <person name="Hibbett D.S."/>
        </authorList>
    </citation>
    <scope>NUCLEOTIDE SEQUENCE [LARGE SCALE GENOMIC DNA]</scope>
    <source>
        <strain evidence="3 4">HHB12029</strain>
    </source>
</reference>
<dbReference type="EMBL" id="KV426027">
    <property type="protein sequence ID" value="KZV91436.1"/>
    <property type="molecule type" value="Genomic_DNA"/>
</dbReference>
<keyword evidence="2" id="KW-0472">Membrane</keyword>
<evidence type="ECO:0000256" key="2">
    <source>
        <dbReference type="SAM" id="Phobius"/>
    </source>
</evidence>
<evidence type="ECO:0000256" key="1">
    <source>
        <dbReference type="SAM" id="MobiDB-lite"/>
    </source>
</evidence>
<organism evidence="3 4">
    <name type="scientific">Exidia glandulosa HHB12029</name>
    <dbReference type="NCBI Taxonomy" id="1314781"/>
    <lineage>
        <taxon>Eukaryota</taxon>
        <taxon>Fungi</taxon>
        <taxon>Dikarya</taxon>
        <taxon>Basidiomycota</taxon>
        <taxon>Agaricomycotina</taxon>
        <taxon>Agaricomycetes</taxon>
        <taxon>Auriculariales</taxon>
        <taxon>Exidiaceae</taxon>
        <taxon>Exidia</taxon>
    </lineage>
</organism>
<evidence type="ECO:0000313" key="3">
    <source>
        <dbReference type="EMBL" id="KZV91436.1"/>
    </source>
</evidence>
<keyword evidence="2" id="KW-0812">Transmembrane</keyword>
<sequence>MLTESAPSATAPNGSTLTRRSRPCPSIAGSLIMVDVILASDSRTDLVGTSKPPQISLTSKPVSLHRRMLSLLHGRVSPRKTASCHIDHQAYHEGHAEPGSDVVRACVSGRNLRVFYVLAALSMYAEHLFCLVGVLVRSLFARSPARPPSTLAHRDRTRPPHHQLPSYCSSRVVSHPPMLSIRLQRPSLRIPPPSNSHRITAAANISYHISVSCRPSAGVTASWPRLHLRPSPALCYARAEE</sequence>
<feature type="compositionally biased region" description="Polar residues" evidence="1">
    <location>
        <begin position="1"/>
        <end position="18"/>
    </location>
</feature>
<accession>A0A165H4D0</accession>
<feature type="region of interest" description="Disordered" evidence="1">
    <location>
        <begin position="1"/>
        <end position="22"/>
    </location>
</feature>
<proteinExistence type="predicted"/>
<keyword evidence="2" id="KW-1133">Transmembrane helix</keyword>
<evidence type="ECO:0000313" key="4">
    <source>
        <dbReference type="Proteomes" id="UP000077266"/>
    </source>
</evidence>
<name>A0A165H4D0_EXIGL</name>
<gene>
    <name evidence="3" type="ORF">EXIGLDRAFT_96308</name>
</gene>
<dbReference type="Proteomes" id="UP000077266">
    <property type="component" value="Unassembled WGS sequence"/>
</dbReference>
<feature type="region of interest" description="Disordered" evidence="1">
    <location>
        <begin position="144"/>
        <end position="164"/>
    </location>
</feature>